<reference evidence="4 5" key="1">
    <citation type="journal article" date="2013" name="Genome Biol. Evol.">
        <title>Genomes of Stigonematalean cyanobacteria (subsection V) and the evolution of oxygenic photosynthesis from prokaryotes to plastids.</title>
        <authorList>
            <person name="Dagan T."/>
            <person name="Roettger M."/>
            <person name="Stucken K."/>
            <person name="Landan G."/>
            <person name="Koch R."/>
            <person name="Major P."/>
            <person name="Gould S.B."/>
            <person name="Goremykin V.V."/>
            <person name="Rippka R."/>
            <person name="Tandeau de Marsac N."/>
            <person name="Gugger M."/>
            <person name="Lockhart P.J."/>
            <person name="Allen J.F."/>
            <person name="Brune I."/>
            <person name="Maus I."/>
            <person name="Puhler A."/>
            <person name="Martin W.F."/>
        </authorList>
    </citation>
    <scope>NUCLEOTIDE SEQUENCE [LARGE SCALE GENOMIC DNA]</scope>
    <source>
        <strain evidence="4 5">PCC 7110</strain>
    </source>
</reference>
<feature type="region of interest" description="Disordered" evidence="3">
    <location>
        <begin position="53"/>
        <end position="91"/>
    </location>
</feature>
<dbReference type="InterPro" id="IPR038673">
    <property type="entry name" value="OprB_sf"/>
</dbReference>
<dbReference type="STRING" id="128403.WA1_40245"/>
<dbReference type="EMBL" id="ANNX02000047">
    <property type="protein sequence ID" value="KYC35981.1"/>
    <property type="molecule type" value="Genomic_DNA"/>
</dbReference>
<dbReference type="InterPro" id="IPR007049">
    <property type="entry name" value="Carb-sel_porin_OprB"/>
</dbReference>
<dbReference type="GO" id="GO:0016020">
    <property type="term" value="C:membrane"/>
    <property type="evidence" value="ECO:0007669"/>
    <property type="project" value="InterPro"/>
</dbReference>
<dbReference type="Proteomes" id="UP000076925">
    <property type="component" value="Unassembled WGS sequence"/>
</dbReference>
<keyword evidence="5" id="KW-1185">Reference proteome</keyword>
<feature type="region of interest" description="Disordered" evidence="3">
    <location>
        <begin position="148"/>
        <end position="178"/>
    </location>
</feature>
<comment type="similarity">
    <text evidence="1 2">Belongs to the OprB family.</text>
</comment>
<dbReference type="Pfam" id="PF04966">
    <property type="entry name" value="OprB"/>
    <property type="match status" value="1"/>
</dbReference>
<feature type="region of interest" description="Disordered" evidence="3">
    <location>
        <begin position="293"/>
        <end position="322"/>
    </location>
</feature>
<feature type="compositionally biased region" description="Pro residues" evidence="3">
    <location>
        <begin position="300"/>
        <end position="310"/>
    </location>
</feature>
<evidence type="ECO:0000313" key="4">
    <source>
        <dbReference type="EMBL" id="KYC35981.1"/>
    </source>
</evidence>
<feature type="compositionally biased region" description="Low complexity" evidence="3">
    <location>
        <begin position="161"/>
        <end position="178"/>
    </location>
</feature>
<accession>A0A139WU76</accession>
<dbReference type="Gene3D" id="2.40.160.180">
    <property type="entry name" value="Carbohydrate-selective porin OprB"/>
    <property type="match status" value="1"/>
</dbReference>
<protein>
    <submittedName>
        <fullName evidence="4">Porin</fullName>
    </submittedName>
</protein>
<evidence type="ECO:0000256" key="3">
    <source>
        <dbReference type="SAM" id="MobiDB-lite"/>
    </source>
</evidence>
<sequence length="658" mass="71694">MKFTVLDCLKVTLPKRFHWSDCLLLFAKASIIWFLAVNEICFAQQHPNQKSGDLQLGDLLPVPQSPKSREQSKSGLQTLPPPPEDSRASTTSLIPNMATSKDMISLEAQQIPERDIKQLENGFLHREMTGKAPQAQTRTIRKNAERNTGQLHAQSPPLLPLPSTNTTTTSTQEFTAPSTPTFHQLLNSQAQSVPLPPIRATPAPSFNAQQVQLTSPSSPSTPVSTFNILLNCQAVPSPSVANTPSSSFNILLNCQPVSPQSITGASTSSIYPVPNYQGGIQQLPGYPISTQTQKQELPITPVPSQPPTATPPVTSQSLNQPRSPIDSAAFNASSLKLQGVYITEGDDSAARARLSGTYPLSSQALIGATLDLVTGEDLLVDSRGDGLNINELYVATSFGGVPNLRVVLGQIDLTSYFDRNSFAKDGASQFFNPVFQTNPALSATGIASRTGFLVNWSVTDNIEAKAAVFSSSNKISDFSLDGFAGEVAIRYGNAIIRGTYASDRDAGNRDTFPESFGIARNQANTLFGTQEDDREEAYGLNAEVYIPNLKMGVFGRYGRYENRDLGEGADTYSFGVTFLDLFTPDDRLGLGYGRGLSNDRLRRGDTPDVLELFYDFRVLPNLWLGFTLQERDNFEEAVLGVRVRSELDLVAPRRRNTE</sequence>
<dbReference type="AlphaFoldDB" id="A0A139WU76"/>
<name>A0A139WU76_9CYAN</name>
<dbReference type="RefSeq" id="WP_017748630.1">
    <property type="nucleotide sequence ID" value="NZ_KQ976354.1"/>
</dbReference>
<evidence type="ECO:0000256" key="2">
    <source>
        <dbReference type="RuleBase" id="RU363072"/>
    </source>
</evidence>
<comment type="caution">
    <text evidence="4">The sequence shown here is derived from an EMBL/GenBank/DDBJ whole genome shotgun (WGS) entry which is preliminary data.</text>
</comment>
<proteinExistence type="inferred from homology"/>
<dbReference type="OrthoDB" id="526651at2"/>
<dbReference type="GO" id="GO:0008643">
    <property type="term" value="P:carbohydrate transport"/>
    <property type="evidence" value="ECO:0007669"/>
    <property type="project" value="InterPro"/>
</dbReference>
<gene>
    <name evidence="4" type="ORF">WA1_40245</name>
</gene>
<dbReference type="GO" id="GO:0015288">
    <property type="term" value="F:porin activity"/>
    <property type="evidence" value="ECO:0007669"/>
    <property type="project" value="InterPro"/>
</dbReference>
<dbReference type="SUPFAM" id="SSF56935">
    <property type="entry name" value="Porins"/>
    <property type="match status" value="1"/>
</dbReference>
<evidence type="ECO:0000313" key="5">
    <source>
        <dbReference type="Proteomes" id="UP000076925"/>
    </source>
</evidence>
<organism evidence="4 5">
    <name type="scientific">Scytonema hofmannii PCC 7110</name>
    <dbReference type="NCBI Taxonomy" id="128403"/>
    <lineage>
        <taxon>Bacteria</taxon>
        <taxon>Bacillati</taxon>
        <taxon>Cyanobacteriota</taxon>
        <taxon>Cyanophyceae</taxon>
        <taxon>Nostocales</taxon>
        <taxon>Scytonemataceae</taxon>
        <taxon>Scytonema</taxon>
    </lineage>
</organism>
<evidence type="ECO:0000256" key="1">
    <source>
        <dbReference type="ARBA" id="ARBA00008769"/>
    </source>
</evidence>